<feature type="region of interest" description="Disordered" evidence="5">
    <location>
        <begin position="168"/>
        <end position="204"/>
    </location>
</feature>
<dbReference type="FunFam" id="3.40.50.150:FF:000073">
    <property type="entry name" value="THUMP domain containing 3"/>
    <property type="match status" value="1"/>
</dbReference>
<evidence type="ECO:0000313" key="7">
    <source>
        <dbReference type="EMBL" id="KAK8722734.1"/>
    </source>
</evidence>
<comment type="caution">
    <text evidence="7">The sequence shown here is derived from an EMBL/GenBank/DDBJ whole genome shotgun (WGS) entry which is preliminary data.</text>
</comment>
<evidence type="ECO:0000259" key="6">
    <source>
        <dbReference type="PROSITE" id="PS51165"/>
    </source>
</evidence>
<keyword evidence="3" id="KW-0819">tRNA processing</keyword>
<dbReference type="SMART" id="SM00981">
    <property type="entry name" value="THUMP"/>
    <property type="match status" value="1"/>
</dbReference>
<dbReference type="Proteomes" id="UP001445076">
    <property type="component" value="Unassembled WGS sequence"/>
</dbReference>
<evidence type="ECO:0000256" key="3">
    <source>
        <dbReference type="ARBA" id="ARBA00022694"/>
    </source>
</evidence>
<keyword evidence="2" id="KW-0808">Transferase</keyword>
<dbReference type="Gene3D" id="3.40.50.150">
    <property type="entry name" value="Vaccinia Virus protein VP39"/>
    <property type="match status" value="1"/>
</dbReference>
<evidence type="ECO:0000256" key="5">
    <source>
        <dbReference type="SAM" id="MobiDB-lite"/>
    </source>
</evidence>
<dbReference type="EMBL" id="JARKIK010000094">
    <property type="protein sequence ID" value="KAK8722734.1"/>
    <property type="molecule type" value="Genomic_DNA"/>
</dbReference>
<gene>
    <name evidence="7" type="ORF">OTU49_012197</name>
</gene>
<dbReference type="GO" id="GO:0003723">
    <property type="term" value="F:RNA binding"/>
    <property type="evidence" value="ECO:0007669"/>
    <property type="project" value="UniProtKB-UniRule"/>
</dbReference>
<evidence type="ECO:0000256" key="1">
    <source>
        <dbReference type="ARBA" id="ARBA00004496"/>
    </source>
</evidence>
<dbReference type="InterPro" id="IPR000241">
    <property type="entry name" value="RlmKL-like_Mtase"/>
</dbReference>
<comment type="subcellular location">
    <subcellularLocation>
        <location evidence="1">Cytoplasm</location>
    </subcellularLocation>
</comment>
<name>A0AAW0W0Q3_CHEQU</name>
<dbReference type="Gene3D" id="3.30.2130.30">
    <property type="match status" value="2"/>
</dbReference>
<dbReference type="InterPro" id="IPR004114">
    <property type="entry name" value="THUMP_dom"/>
</dbReference>
<dbReference type="Pfam" id="PF01170">
    <property type="entry name" value="UPF0020"/>
    <property type="match status" value="1"/>
</dbReference>
<dbReference type="Pfam" id="PF02926">
    <property type="entry name" value="THUMP"/>
    <property type="match status" value="1"/>
</dbReference>
<dbReference type="PANTHER" id="PTHR14911:SF13">
    <property type="entry name" value="TRNA (GUANINE(6)-N2)-METHYLTRANSFERASE THUMP3"/>
    <property type="match status" value="1"/>
</dbReference>
<evidence type="ECO:0000256" key="4">
    <source>
        <dbReference type="PROSITE-ProRule" id="PRU00529"/>
    </source>
</evidence>
<dbReference type="GO" id="GO:0016423">
    <property type="term" value="F:tRNA (guanine) methyltransferase activity"/>
    <property type="evidence" value="ECO:0007669"/>
    <property type="project" value="TreeGrafter"/>
</dbReference>
<accession>A0AAW0W0Q3</accession>
<dbReference type="GO" id="GO:0005737">
    <property type="term" value="C:cytoplasm"/>
    <property type="evidence" value="ECO:0007669"/>
    <property type="project" value="UniProtKB-SubCell"/>
</dbReference>
<dbReference type="PROSITE" id="PS51165">
    <property type="entry name" value="THUMP"/>
    <property type="match status" value="1"/>
</dbReference>
<dbReference type="CDD" id="cd11715">
    <property type="entry name" value="THUMP_AdoMetMT"/>
    <property type="match status" value="1"/>
</dbReference>
<evidence type="ECO:0000313" key="8">
    <source>
        <dbReference type="Proteomes" id="UP001445076"/>
    </source>
</evidence>
<protein>
    <recommendedName>
        <fullName evidence="6">THUMP domain-containing protein</fullName>
    </recommendedName>
</protein>
<proteinExistence type="predicted"/>
<dbReference type="SUPFAM" id="SSF53335">
    <property type="entry name" value="S-adenosyl-L-methionine-dependent methyltransferases"/>
    <property type="match status" value="1"/>
</dbReference>
<feature type="domain" description="THUMP" evidence="6">
    <location>
        <begin position="145"/>
        <end position="268"/>
    </location>
</feature>
<organism evidence="7 8">
    <name type="scientific">Cherax quadricarinatus</name>
    <name type="common">Australian red claw crayfish</name>
    <dbReference type="NCBI Taxonomy" id="27406"/>
    <lineage>
        <taxon>Eukaryota</taxon>
        <taxon>Metazoa</taxon>
        <taxon>Ecdysozoa</taxon>
        <taxon>Arthropoda</taxon>
        <taxon>Crustacea</taxon>
        <taxon>Multicrustacea</taxon>
        <taxon>Malacostraca</taxon>
        <taxon>Eumalacostraca</taxon>
        <taxon>Eucarida</taxon>
        <taxon>Decapoda</taxon>
        <taxon>Pleocyemata</taxon>
        <taxon>Astacidea</taxon>
        <taxon>Parastacoidea</taxon>
        <taxon>Parastacidae</taxon>
        <taxon>Cherax</taxon>
    </lineage>
</organism>
<dbReference type="GO" id="GO:0043527">
    <property type="term" value="C:tRNA methyltransferase complex"/>
    <property type="evidence" value="ECO:0007669"/>
    <property type="project" value="UniProtKB-ARBA"/>
</dbReference>
<dbReference type="AlphaFoldDB" id="A0AAW0W0Q3"/>
<keyword evidence="2" id="KW-0489">Methyltransferase</keyword>
<sequence>NMAPSINKINTEAFKGLLSEHREICTLELTVVTGLEEVAAEECQEKLGVTCVTARGRVFFDIPIKLVPEVFKLRSIDNVNVVLQMVSNFSFPETRDECFAKIYKFAEKPDWKKGMLVWKNNFNYPDDPIQEVRALNDEYCKPRPDIDLKRMKLTSEIIGNLPEGILPEHLKKKQESTEDTNEEDNSSVAEMVTESNDSDRQQIHASGPKFRISCSRTGSKHIFGSSEAARQFGGAVNEIFGWPVDLSNFELEILLYIDTEFVYAAVCLTREPMFKRNLTSFGRTNLRSTICYNMIRLAAPQPGEVVIDPMCGGATIPMEGSLTYPKAFHIGGDNYGQAVKRSRDNIDFLLKKKNSMPVDVAQWDSTRLPLRSQCADVIISDLPFGKRIGSKGDNRVLYYLSLLEMARITKTDTGRAVLLTHDRNSMIMNMKKVHTLWKSGTSRTINIGGLSAVIYVLRRTALLSDPNLKSKRKGSGKVL</sequence>
<keyword evidence="8" id="KW-1185">Reference proteome</keyword>
<feature type="non-terminal residue" evidence="7">
    <location>
        <position position="1"/>
    </location>
</feature>
<evidence type="ECO:0000256" key="2">
    <source>
        <dbReference type="ARBA" id="ARBA00022603"/>
    </source>
</evidence>
<keyword evidence="4" id="KW-0694">RNA-binding</keyword>
<dbReference type="SUPFAM" id="SSF143437">
    <property type="entry name" value="THUMP domain-like"/>
    <property type="match status" value="1"/>
</dbReference>
<dbReference type="InterPro" id="IPR029063">
    <property type="entry name" value="SAM-dependent_MTases_sf"/>
</dbReference>
<dbReference type="PANTHER" id="PTHR14911">
    <property type="entry name" value="THUMP DOMAIN-CONTAINING"/>
    <property type="match status" value="1"/>
</dbReference>
<reference evidence="7 8" key="1">
    <citation type="journal article" date="2024" name="BMC Genomics">
        <title>Genome assembly of redclaw crayfish (Cherax quadricarinatus) provides insights into its immune adaptation and hypoxia tolerance.</title>
        <authorList>
            <person name="Liu Z."/>
            <person name="Zheng J."/>
            <person name="Li H."/>
            <person name="Fang K."/>
            <person name="Wang S."/>
            <person name="He J."/>
            <person name="Zhou D."/>
            <person name="Weng S."/>
            <person name="Chi M."/>
            <person name="Gu Z."/>
            <person name="He J."/>
            <person name="Li F."/>
            <person name="Wang M."/>
        </authorList>
    </citation>
    <scope>NUCLEOTIDE SEQUENCE [LARGE SCALE GENOMIC DNA]</scope>
    <source>
        <strain evidence="7">ZL_2023a</strain>
    </source>
</reference>
<dbReference type="GO" id="GO:0030488">
    <property type="term" value="P:tRNA methylation"/>
    <property type="evidence" value="ECO:0007669"/>
    <property type="project" value="TreeGrafter"/>
</dbReference>